<dbReference type="CDD" id="cd16363">
    <property type="entry name" value="Col_Im_like"/>
    <property type="match status" value="1"/>
</dbReference>
<evidence type="ECO:0000256" key="1">
    <source>
        <dbReference type="ARBA" id="ARBA00009346"/>
    </source>
</evidence>
<dbReference type="InterPro" id="IPR000290">
    <property type="entry name" value="Colicin_pyocin"/>
</dbReference>
<dbReference type="Proteomes" id="UP000515264">
    <property type="component" value="Chromosome 1"/>
</dbReference>
<organism evidence="3 4">
    <name type="scientific">Vibrio spartinae</name>
    <dbReference type="NCBI Taxonomy" id="1918945"/>
    <lineage>
        <taxon>Bacteria</taxon>
        <taxon>Pseudomonadati</taxon>
        <taxon>Pseudomonadota</taxon>
        <taxon>Gammaproteobacteria</taxon>
        <taxon>Vibrionales</taxon>
        <taxon>Vibrionaceae</taxon>
        <taxon>Vibrio</taxon>
    </lineage>
</organism>
<evidence type="ECO:0000313" key="4">
    <source>
        <dbReference type="Proteomes" id="UP000515264"/>
    </source>
</evidence>
<keyword evidence="4" id="KW-1185">Reference proteome</keyword>
<accession>A0ABX6QZI8</accession>
<proteinExistence type="inferred from homology"/>
<comment type="similarity">
    <text evidence="1">Belongs to the colicins ColE2/ColE8/ColE9 and pyocins S1/S2 family.</text>
</comment>
<protein>
    <submittedName>
        <fullName evidence="3">Microcin-E7 immunity protein</fullName>
    </submittedName>
</protein>
<name>A0ABX6QZI8_9VIBR</name>
<dbReference type="SUPFAM" id="SSF47345">
    <property type="entry name" value="Colicin E immunity proteins"/>
    <property type="match status" value="1"/>
</dbReference>
<evidence type="ECO:0000313" key="3">
    <source>
        <dbReference type="EMBL" id="QMV14674.1"/>
    </source>
</evidence>
<dbReference type="Gene3D" id="1.10.1200.20">
    <property type="entry name" value="Colicin E immunity protein"/>
    <property type="match status" value="1"/>
</dbReference>
<dbReference type="InterPro" id="IPR035900">
    <property type="entry name" value="Colicin_E_sf"/>
</dbReference>
<evidence type="ECO:0000256" key="2">
    <source>
        <dbReference type="ARBA" id="ARBA00023025"/>
    </source>
</evidence>
<gene>
    <name evidence="3" type="primary">imm_1</name>
    <name evidence="3" type="ORF">Vspart_01935</name>
</gene>
<dbReference type="PRINTS" id="PR01299">
    <property type="entry name" value="PYOCIN"/>
</dbReference>
<keyword evidence="2" id="KW-0079">Bacteriocin immunity</keyword>
<dbReference type="Pfam" id="PF01320">
    <property type="entry name" value="Colicin_Pyocin"/>
    <property type="match status" value="1"/>
</dbReference>
<reference evidence="3 4" key="1">
    <citation type="journal article" date="2020" name="J. Nat. Prod.">
        <title>Genomics-Metabolomics Profiling Disclosed Marine Vibrio spartinae 3.6 as a Producer of a New Branched Side Chain Prodigiosin.</title>
        <authorList>
            <person name="Vitale G.A."/>
            <person name="Sciarretta M."/>
            <person name="Palma Esposito F."/>
            <person name="January G.G."/>
            <person name="Giaccio M."/>
            <person name="Bunk B."/>
            <person name="Sproer C."/>
            <person name="Bajerski F."/>
            <person name="Power D."/>
            <person name="Festa C."/>
            <person name="Monti M.C."/>
            <person name="D'Auria M.V."/>
            <person name="de Pascale D."/>
        </authorList>
    </citation>
    <scope>NUCLEOTIDE SEQUENCE [LARGE SCALE GENOMIC DNA]</scope>
    <source>
        <strain evidence="3 4">3.6</strain>
    </source>
</reference>
<dbReference type="EMBL" id="CP046268">
    <property type="protein sequence ID" value="QMV14674.1"/>
    <property type="molecule type" value="Genomic_DNA"/>
</dbReference>
<sequence length="88" mass="10287">MIDGMNMQKKRLEDYTESEFLELVTNISDANGSEQELDEMVEHFTQIVKHPESNGLIFYPSENREDSPEAVVAEIKRWYMEQGLPCFK</sequence>